<gene>
    <name evidence="10" type="ORF">AVDCRST_MAG70-1753</name>
</gene>
<keyword evidence="3" id="KW-0813">Transport</keyword>
<evidence type="ECO:0000256" key="7">
    <source>
        <dbReference type="ARBA" id="ARBA00023136"/>
    </source>
</evidence>
<feature type="transmembrane region" description="Helical" evidence="8">
    <location>
        <begin position="313"/>
        <end position="335"/>
    </location>
</feature>
<dbReference type="Pfam" id="PF01490">
    <property type="entry name" value="Aa_trans"/>
    <property type="match status" value="1"/>
</dbReference>
<evidence type="ECO:0000256" key="8">
    <source>
        <dbReference type="SAM" id="Phobius"/>
    </source>
</evidence>
<dbReference type="PANTHER" id="PTHR22950:SF458">
    <property type="entry name" value="SODIUM-COUPLED NEUTRAL AMINO ACID TRANSPORTER 11-RELATED"/>
    <property type="match status" value="1"/>
</dbReference>
<feature type="transmembrane region" description="Helical" evidence="8">
    <location>
        <begin position="284"/>
        <end position="301"/>
    </location>
</feature>
<feature type="transmembrane region" description="Helical" evidence="8">
    <location>
        <begin position="173"/>
        <end position="196"/>
    </location>
</feature>
<dbReference type="AlphaFoldDB" id="A0A6J4V0X2"/>
<evidence type="ECO:0000256" key="2">
    <source>
        <dbReference type="ARBA" id="ARBA00008066"/>
    </source>
</evidence>
<dbReference type="GO" id="GO:0016020">
    <property type="term" value="C:membrane"/>
    <property type="evidence" value="ECO:0007669"/>
    <property type="project" value="UniProtKB-SubCell"/>
</dbReference>
<reference evidence="10" key="1">
    <citation type="submission" date="2020-02" db="EMBL/GenBank/DDBJ databases">
        <authorList>
            <person name="Meier V. D."/>
        </authorList>
    </citation>
    <scope>NUCLEOTIDE SEQUENCE</scope>
    <source>
        <strain evidence="10">AVDCRST_MAG70</strain>
    </source>
</reference>
<accession>A0A6J4V0X2</accession>
<organism evidence="10">
    <name type="scientific">uncultured Thermomicrobiales bacterium</name>
    <dbReference type="NCBI Taxonomy" id="1645740"/>
    <lineage>
        <taxon>Bacteria</taxon>
        <taxon>Pseudomonadati</taxon>
        <taxon>Thermomicrobiota</taxon>
        <taxon>Thermomicrobia</taxon>
        <taxon>Thermomicrobiales</taxon>
        <taxon>environmental samples</taxon>
    </lineage>
</organism>
<evidence type="ECO:0000256" key="6">
    <source>
        <dbReference type="ARBA" id="ARBA00022989"/>
    </source>
</evidence>
<comment type="subcellular location">
    <subcellularLocation>
        <location evidence="1">Membrane</location>
        <topology evidence="1">Multi-pass membrane protein</topology>
    </subcellularLocation>
</comment>
<feature type="transmembrane region" description="Helical" evidence="8">
    <location>
        <begin position="202"/>
        <end position="226"/>
    </location>
</feature>
<keyword evidence="5" id="KW-0029">Amino-acid transport</keyword>
<dbReference type="GO" id="GO:0015179">
    <property type="term" value="F:L-amino acid transmembrane transporter activity"/>
    <property type="evidence" value="ECO:0007669"/>
    <property type="project" value="TreeGrafter"/>
</dbReference>
<keyword evidence="7 8" id="KW-0472">Membrane</keyword>
<keyword evidence="6 8" id="KW-1133">Transmembrane helix</keyword>
<feature type="transmembrane region" description="Helical" evidence="8">
    <location>
        <begin position="355"/>
        <end position="382"/>
    </location>
</feature>
<evidence type="ECO:0000256" key="4">
    <source>
        <dbReference type="ARBA" id="ARBA00022692"/>
    </source>
</evidence>
<protein>
    <recommendedName>
        <fullName evidence="9">Amino acid transporter transmembrane domain-containing protein</fullName>
    </recommendedName>
</protein>
<evidence type="ECO:0000256" key="1">
    <source>
        <dbReference type="ARBA" id="ARBA00004141"/>
    </source>
</evidence>
<dbReference type="PANTHER" id="PTHR22950">
    <property type="entry name" value="AMINO ACID TRANSPORTER"/>
    <property type="match status" value="1"/>
</dbReference>
<evidence type="ECO:0000256" key="3">
    <source>
        <dbReference type="ARBA" id="ARBA00022448"/>
    </source>
</evidence>
<proteinExistence type="inferred from homology"/>
<feature type="transmembrane region" description="Helical" evidence="8">
    <location>
        <begin position="246"/>
        <end position="272"/>
    </location>
</feature>
<evidence type="ECO:0000259" key="9">
    <source>
        <dbReference type="Pfam" id="PF01490"/>
    </source>
</evidence>
<dbReference type="Gene3D" id="1.20.1740.10">
    <property type="entry name" value="Amino acid/polyamine transporter I"/>
    <property type="match status" value="1"/>
</dbReference>
<dbReference type="EMBL" id="CADCWH010000280">
    <property type="protein sequence ID" value="CAA9562236.1"/>
    <property type="molecule type" value="Genomic_DNA"/>
</dbReference>
<dbReference type="InterPro" id="IPR013057">
    <property type="entry name" value="AA_transpt_TM"/>
</dbReference>
<feature type="domain" description="Amino acid transporter transmembrane" evidence="9">
    <location>
        <begin position="173"/>
        <end position="373"/>
    </location>
</feature>
<name>A0A6J4V0X2_9BACT</name>
<comment type="similarity">
    <text evidence="2">Belongs to the amino acid/polyamine transporter 2 family.</text>
</comment>
<evidence type="ECO:0000256" key="5">
    <source>
        <dbReference type="ARBA" id="ARBA00022970"/>
    </source>
</evidence>
<sequence length="383" mass="41583">MGTDWSSFLSRDELLAGLPARRASTLLFAIESRTAHLVQRSRRSLATYLTERSGEAQERDFMDALTQGRDMVAKPSVQDLERYASRWAPLVPPDPGVRATLAHLLGERYHLLDTRTPGITSAIGLTDPTVGERFRALYDAPISSILAQSAPTRERWRWLRAGVSDRLENLPPFWTAFALTLTETVGAGILALPIAFANVGPLAGIIALVVLGLVNIGTIAAMAEAVARNGEIRYGRSYFGRMVREYLGPAGSAIMTPVLFVLVTIILLSYFIGFSSTLADATGLRAEWWAAGLLLVLVYFVRRRNLGATVASALLVGATTISLIVIIALLALPHVKADNLRHAEVPFRDGRPFDASILELVFGVVLFAYFGHTSTAVCAPVVL</sequence>
<evidence type="ECO:0000313" key="10">
    <source>
        <dbReference type="EMBL" id="CAA9562236.1"/>
    </source>
</evidence>
<keyword evidence="4 8" id="KW-0812">Transmembrane</keyword>